<proteinExistence type="predicted"/>
<dbReference type="STRING" id="1293891.TMES_19140"/>
<comment type="caution">
    <text evidence="3">The sequence shown here is derived from an EMBL/GenBank/DDBJ whole genome shotgun (WGS) entry which is preliminary data.</text>
</comment>
<accession>A0A1Y2KVN2</accession>
<dbReference type="PANTHER" id="PTHR43777">
    <property type="entry name" value="MOLYBDENUM COFACTOR CYTIDYLYLTRANSFERASE"/>
    <property type="match status" value="1"/>
</dbReference>
<evidence type="ECO:0000259" key="2">
    <source>
        <dbReference type="Pfam" id="PF12804"/>
    </source>
</evidence>
<dbReference type="GO" id="GO:0016779">
    <property type="term" value="F:nucleotidyltransferase activity"/>
    <property type="evidence" value="ECO:0007669"/>
    <property type="project" value="UniProtKB-ARBA"/>
</dbReference>
<dbReference type="SUPFAM" id="SSF53448">
    <property type="entry name" value="Nucleotide-diphospho-sugar transferases"/>
    <property type="match status" value="1"/>
</dbReference>
<dbReference type="InterPro" id="IPR029044">
    <property type="entry name" value="Nucleotide-diphossugar_trans"/>
</dbReference>
<name>A0A1Y2KVN2_9PROT</name>
<dbReference type="RefSeq" id="WP_085585579.1">
    <property type="nucleotide sequence ID" value="NZ_JFKA01000013.1"/>
</dbReference>
<protein>
    <recommendedName>
        <fullName evidence="2">MobA-like NTP transferase domain-containing protein</fullName>
    </recommendedName>
</protein>
<dbReference type="Gene3D" id="3.90.550.10">
    <property type="entry name" value="Spore Coat Polysaccharide Biosynthesis Protein SpsA, Chain A"/>
    <property type="match status" value="1"/>
</dbReference>
<sequence>MANIACLLLAAGQARRFGDVKQIQTVDGTALIRIVYDRLAGIFGTDLYVVLGANATQVAPALPPLPANHIIYNQDWASGMGASIAAGIKSLQHLNYDAIMIALADQIAITTDDYAGLIDKLDDKTIICARYNDRCGAPAIFPAQHFEYLAKLNNDAGARDLLKQETGVIAVPVPSAAIDIDTMDDLDRWKAQHSVT</sequence>
<evidence type="ECO:0000313" key="4">
    <source>
        <dbReference type="Proteomes" id="UP000193391"/>
    </source>
</evidence>
<dbReference type="CDD" id="cd04182">
    <property type="entry name" value="GT_2_like_f"/>
    <property type="match status" value="1"/>
</dbReference>
<dbReference type="PANTHER" id="PTHR43777:SF1">
    <property type="entry name" value="MOLYBDENUM COFACTOR CYTIDYLYLTRANSFERASE"/>
    <property type="match status" value="1"/>
</dbReference>
<dbReference type="InterPro" id="IPR025877">
    <property type="entry name" value="MobA-like_NTP_Trfase"/>
</dbReference>
<dbReference type="AlphaFoldDB" id="A0A1Y2KVN2"/>
<gene>
    <name evidence="3" type="ORF">TMES_19140</name>
</gene>
<organism evidence="3 4">
    <name type="scientific">Thalassospira mesophila</name>
    <dbReference type="NCBI Taxonomy" id="1293891"/>
    <lineage>
        <taxon>Bacteria</taxon>
        <taxon>Pseudomonadati</taxon>
        <taxon>Pseudomonadota</taxon>
        <taxon>Alphaproteobacteria</taxon>
        <taxon>Rhodospirillales</taxon>
        <taxon>Thalassospiraceae</taxon>
        <taxon>Thalassospira</taxon>
    </lineage>
</organism>
<evidence type="ECO:0000313" key="3">
    <source>
        <dbReference type="EMBL" id="OSQ35954.1"/>
    </source>
</evidence>
<keyword evidence="1" id="KW-0460">Magnesium</keyword>
<reference evidence="3 4" key="1">
    <citation type="submission" date="2014-03" db="EMBL/GenBank/DDBJ databases">
        <title>The draft genome sequence of Thalassospira mesophila JCM 18969.</title>
        <authorList>
            <person name="Lai Q."/>
            <person name="Shao Z."/>
        </authorList>
    </citation>
    <scope>NUCLEOTIDE SEQUENCE [LARGE SCALE GENOMIC DNA]</scope>
    <source>
        <strain evidence="3 4">JCM 18969</strain>
    </source>
</reference>
<dbReference type="Proteomes" id="UP000193391">
    <property type="component" value="Unassembled WGS sequence"/>
</dbReference>
<keyword evidence="4" id="KW-1185">Reference proteome</keyword>
<evidence type="ECO:0000256" key="1">
    <source>
        <dbReference type="ARBA" id="ARBA00022842"/>
    </source>
</evidence>
<dbReference type="EMBL" id="JFKA01000013">
    <property type="protein sequence ID" value="OSQ35954.1"/>
    <property type="molecule type" value="Genomic_DNA"/>
</dbReference>
<feature type="domain" description="MobA-like NTP transferase" evidence="2">
    <location>
        <begin position="6"/>
        <end position="165"/>
    </location>
</feature>
<dbReference type="Pfam" id="PF12804">
    <property type="entry name" value="NTP_transf_3"/>
    <property type="match status" value="1"/>
</dbReference>
<dbReference type="OrthoDB" id="9779263at2"/>